<proteinExistence type="predicted"/>
<dbReference type="InterPro" id="IPR002059">
    <property type="entry name" value="CSP_DNA-bd"/>
</dbReference>
<dbReference type="Gene3D" id="2.40.50.140">
    <property type="entry name" value="Nucleic acid-binding proteins"/>
    <property type="match status" value="1"/>
</dbReference>
<dbReference type="CDD" id="cd04458">
    <property type="entry name" value="CSP_CDS"/>
    <property type="match status" value="1"/>
</dbReference>
<dbReference type="RefSeq" id="WP_196202872.1">
    <property type="nucleotide sequence ID" value="NZ_JADPUN010000190.1"/>
</dbReference>
<keyword evidence="3" id="KW-1185">Reference proteome</keyword>
<dbReference type="PRINTS" id="PR00050">
    <property type="entry name" value="COLDSHOCK"/>
</dbReference>
<dbReference type="SUPFAM" id="SSF50249">
    <property type="entry name" value="Nucleic acid-binding proteins"/>
    <property type="match status" value="1"/>
</dbReference>
<name>A0ABS0GYL1_9ACTN</name>
<organism evidence="2 3">
    <name type="scientific">Plantactinospora alkalitolerans</name>
    <dbReference type="NCBI Taxonomy" id="2789879"/>
    <lineage>
        <taxon>Bacteria</taxon>
        <taxon>Bacillati</taxon>
        <taxon>Actinomycetota</taxon>
        <taxon>Actinomycetes</taxon>
        <taxon>Micromonosporales</taxon>
        <taxon>Micromonosporaceae</taxon>
        <taxon>Plantactinospora</taxon>
    </lineage>
</organism>
<evidence type="ECO:0000313" key="3">
    <source>
        <dbReference type="Proteomes" id="UP000638560"/>
    </source>
</evidence>
<dbReference type="InterPro" id="IPR011129">
    <property type="entry name" value="CSD"/>
</dbReference>
<reference evidence="2 3" key="1">
    <citation type="submission" date="2020-11" db="EMBL/GenBank/DDBJ databases">
        <title>A novel isolate from a Black sea contaminated sediment with potential to produce alkanes: Plantactinospora alkalitolerans sp. nov.</title>
        <authorList>
            <person name="Carro L."/>
            <person name="Veyisoglu A."/>
            <person name="Guven K."/>
            <person name="Schumann P."/>
            <person name="Klenk H.-P."/>
            <person name="Sahin N."/>
        </authorList>
    </citation>
    <scope>NUCLEOTIDE SEQUENCE [LARGE SCALE GENOMIC DNA]</scope>
    <source>
        <strain evidence="2 3">S1510</strain>
    </source>
</reference>
<dbReference type="Pfam" id="PF00313">
    <property type="entry name" value="CSD"/>
    <property type="match status" value="1"/>
</dbReference>
<gene>
    <name evidence="2" type="ORF">I0C86_20460</name>
</gene>
<dbReference type="InterPro" id="IPR012340">
    <property type="entry name" value="NA-bd_OB-fold"/>
</dbReference>
<comment type="caution">
    <text evidence="2">The sequence shown here is derived from an EMBL/GenBank/DDBJ whole genome shotgun (WGS) entry which is preliminary data.</text>
</comment>
<accession>A0ABS0GYL1</accession>
<feature type="domain" description="CSD" evidence="1">
    <location>
        <begin position="2"/>
        <end position="66"/>
    </location>
</feature>
<dbReference type="SMART" id="SM00357">
    <property type="entry name" value="CSP"/>
    <property type="match status" value="1"/>
</dbReference>
<evidence type="ECO:0000259" key="1">
    <source>
        <dbReference type="PROSITE" id="PS51857"/>
    </source>
</evidence>
<dbReference type="Proteomes" id="UP000638560">
    <property type="component" value="Unassembled WGS sequence"/>
</dbReference>
<dbReference type="PROSITE" id="PS51857">
    <property type="entry name" value="CSD_2"/>
    <property type="match status" value="1"/>
</dbReference>
<dbReference type="EMBL" id="JADPUN010000190">
    <property type="protein sequence ID" value="MBF9131316.1"/>
    <property type="molecule type" value="Genomic_DNA"/>
</dbReference>
<sequence>MVAVGKVLRFDEVRGYGFIAPFGGGEDVFVHANDFGEKRHLVHPGMQVEYEVEEGDRGLKVATVRIVEGAAAPRSDTVAAGSEGRFRTAVAGDDDGMCDVLAPREFTTEVTETLLQHVPSLTGAQILQIRQRILDLARSHGWIEA</sequence>
<evidence type="ECO:0000313" key="2">
    <source>
        <dbReference type="EMBL" id="MBF9131316.1"/>
    </source>
</evidence>
<protein>
    <submittedName>
        <fullName evidence="2">Cold shock domain-containing protein</fullName>
    </submittedName>
</protein>